<protein>
    <submittedName>
        <fullName evidence="4">InlB B-repeat-containing protein</fullName>
    </submittedName>
</protein>
<evidence type="ECO:0000256" key="2">
    <source>
        <dbReference type="SAM" id="Phobius"/>
    </source>
</evidence>
<comment type="subcellular location">
    <subcellularLocation>
        <location evidence="1">Cell envelope</location>
    </subcellularLocation>
</comment>
<feature type="domain" description="Bacterial repeat" evidence="3">
    <location>
        <begin position="2016"/>
        <end position="2076"/>
    </location>
</feature>
<dbReference type="Pfam" id="PF09479">
    <property type="entry name" value="Flg_new"/>
    <property type="match status" value="14"/>
</dbReference>
<feature type="transmembrane region" description="Helical" evidence="2">
    <location>
        <begin position="5981"/>
        <end position="6003"/>
    </location>
</feature>
<name>A0A9D1SZB0_9FIRM</name>
<gene>
    <name evidence="4" type="ORF">IAA62_03275</name>
</gene>
<evidence type="ECO:0000256" key="1">
    <source>
        <dbReference type="ARBA" id="ARBA00004196"/>
    </source>
</evidence>
<keyword evidence="2" id="KW-1133">Transmembrane helix</keyword>
<feature type="domain" description="Bacterial repeat" evidence="3">
    <location>
        <begin position="1617"/>
        <end position="1692"/>
    </location>
</feature>
<reference evidence="4" key="1">
    <citation type="submission" date="2020-10" db="EMBL/GenBank/DDBJ databases">
        <authorList>
            <person name="Gilroy R."/>
        </authorList>
    </citation>
    <scope>NUCLEOTIDE SEQUENCE</scope>
    <source>
        <strain evidence="4">CHK186-9395</strain>
    </source>
</reference>
<keyword evidence="2" id="KW-0472">Membrane</keyword>
<dbReference type="GO" id="GO:0030313">
    <property type="term" value="C:cell envelope"/>
    <property type="evidence" value="ECO:0007669"/>
    <property type="project" value="UniProtKB-SubCell"/>
</dbReference>
<organism evidence="4 5">
    <name type="scientific">Candidatus Caccopulliclostridium gallistercoris</name>
    <dbReference type="NCBI Taxonomy" id="2840719"/>
    <lineage>
        <taxon>Bacteria</taxon>
        <taxon>Bacillati</taxon>
        <taxon>Bacillota</taxon>
        <taxon>Clostridia</taxon>
        <taxon>Candidatus Caccopulliclostridium</taxon>
    </lineage>
</organism>
<feature type="domain" description="Bacterial repeat" evidence="3">
    <location>
        <begin position="5591"/>
        <end position="5638"/>
    </location>
</feature>
<dbReference type="InterPro" id="IPR042229">
    <property type="entry name" value="Listeria/Bacterioides_rpt_sf"/>
</dbReference>
<accession>A0A9D1SZB0</accession>
<feature type="domain" description="Bacterial repeat" evidence="3">
    <location>
        <begin position="5036"/>
        <end position="5112"/>
    </location>
</feature>
<comment type="caution">
    <text evidence="4">The sequence shown here is derived from an EMBL/GenBank/DDBJ whole genome shotgun (WGS) entry which is preliminary data.</text>
</comment>
<proteinExistence type="predicted"/>
<reference evidence="4" key="2">
    <citation type="journal article" date="2021" name="PeerJ">
        <title>Extensive microbial diversity within the chicken gut microbiome revealed by metagenomics and culture.</title>
        <authorList>
            <person name="Gilroy R."/>
            <person name="Ravi A."/>
            <person name="Getino M."/>
            <person name="Pursley I."/>
            <person name="Horton D.L."/>
            <person name="Alikhan N.F."/>
            <person name="Baker D."/>
            <person name="Gharbi K."/>
            <person name="Hall N."/>
            <person name="Watson M."/>
            <person name="Adriaenssens E.M."/>
            <person name="Foster-Nyarko E."/>
            <person name="Jarju S."/>
            <person name="Secka A."/>
            <person name="Antonio M."/>
            <person name="Oren A."/>
            <person name="Chaudhuri R.R."/>
            <person name="La Ragione R."/>
            <person name="Hildebrand F."/>
            <person name="Pallen M.J."/>
        </authorList>
    </citation>
    <scope>NUCLEOTIDE SEQUENCE</scope>
    <source>
        <strain evidence="4">CHK186-9395</strain>
    </source>
</reference>
<dbReference type="InterPro" id="IPR044060">
    <property type="entry name" value="Bacterial_rp_domain"/>
</dbReference>
<evidence type="ECO:0000259" key="3">
    <source>
        <dbReference type="Pfam" id="PF18998"/>
    </source>
</evidence>
<dbReference type="InterPro" id="IPR013378">
    <property type="entry name" value="InlB-like_B-rpt"/>
</dbReference>
<dbReference type="Gene3D" id="2.60.40.4270">
    <property type="entry name" value="Listeria-Bacteroides repeat domain"/>
    <property type="match status" value="10"/>
</dbReference>
<keyword evidence="2" id="KW-0812">Transmembrane</keyword>
<dbReference type="Pfam" id="PF18998">
    <property type="entry name" value="Flg_new_2"/>
    <property type="match status" value="4"/>
</dbReference>
<dbReference type="NCBIfam" id="TIGR02543">
    <property type="entry name" value="List_Bact_rpt"/>
    <property type="match status" value="3"/>
</dbReference>
<sequence length="6020" mass="663050">MQKNRKLNSVILKVGIILILLAAFVGVGLFNVNRAYADSSEVSVEETLLGTDTESQGAESYSASDLIVDADALAIEAVPFSGGKGTEKEPYLISEPGHLATMANQINGGDPNNHYKLDANISLAGRIWIPAGYNTEDNHAFIGSFDGNGFTISGLYVDNASLSLNGTVGYGLFGVLGQGATIKNVQVIGANIVAGSGYAGIIAGRADGTGVKIEACYVTGTISSTGNRGGIIGYAYSETSVSIERCYTNVSFIGSSSYTGAISGRYGTVTDCLVDSSSSLIGSNGSTTNSARRSGTSYTYYNNLGNTTTSSSYRNTLLARTTYTPVTPYDVDGTRTKTPIWHVEGSVLYLNGVGNVYVDSESYIATQDYSSAINELNNLPYNNEYNVNGSHSGFAKGIVATSSSSSTQYSGFYELGEAIATAYIKPNSNINVWVGYQITNLNSGSLVKSSFNSAQNVSSNVTLYADNITEGTTSTSNSNTLTSDSRQGYFVIDAVFDNILRSITVTAYDATPNHRFSTTIGTLKDSFNYIAHYSTISTSIQGTNGSISLSAPTNLGTYTKRGVYSTSSASGQTYTTSSYSTNVVLVRYGDSSVNISMKAPSDANGYTYLAEYSRPTGYTSIQYDNQYSRLDFNTTISSNCTIQLYFTNATKLTFAEGTALDPDNVDLVNVSSSYSYWVLNTASKSGSNLNRMIYRLNKTTLSSSSARYYQTTLPSATVKYSNHVFYGWSIDQDIEIFMDIDTTGVKAQVGDTGVRKELAPHDYTRFDASCQALKDWGVSSSSSTFNGGSDASYGNWSIGTGTNYFTLQLYSTFTVPTVDCDEFKISLGVLDENGIYKVINNPKEPNYSGSDNPKDEGPKYIINLVDTNNDNKVVIENIDWHRVDGYIIPYVNGHNYKFPAGYAFQFILDYDYGVGTAYSNSFTYYFANSEGEPATTEWKGNAGTTYTITSPLLGKGTTCWLKYIIDQAPTEFEIEVAGADGEEIIIPDANDILLGLTFEVEAHGELFKDMPKPENGTYGGYSYLYSGILYNDIVTITFNERVFANNGDLYGYHIESVTIVSGGAGASITQDSEDEFKYITSQIQSSTKVLVTLARNRAVIDFELNEVNGYNSYLSTSNYSPYIFIVNGKENKNVDEIIVKTGDVVQIKTQFDKNLPFYLKQIEDLSYKFEFLNTSKDIDQGISYDGGSYTLTIEDHDPLLKTDTTTIPTGAIRNKIRLNFDIQKFIITFEADETTNNTSSINSSYWMFAYTIDPTYTYNRQLTGEVAPSLTGNTLEIYFGDTLNVSANIKNSAAVYEPVGGGMYTSARPAKDQMATVYQNDYLNSDITVYGLLHLYKYNVNFYRYPTTFEDGTPLNYPATWTDGSNLEIKTVAIWYNYTTPSNVFPEIEREGYTFLGWSTEKDATIPNFGTSTRITSVYDVYPVWEEICFIIAYNENLTDPCYDGIDVVDNRWLDSKVEHICSGDEFAFPELESDSHNFMGWRYTFNGTEYTASAGEIINWDFADSMTFKAVWETKEYDVQVVIVEAQSPNGINIDYSTQTNGTKTKIKYGLLPSTAVNLDVNRPNEQGYIFIGYMLEAPNASNISSLQASLPEVTVDDDNTEGRVFTVYVVYKNYYTLTYFSAGHGEISIDGYTSPFYATYGEEYQFILTPDPGYIFRYYIIDPAIYAGNISSNNILTMPASDLTVEAVFDVAILVLTYKADHDGSTGATFSDGTTEKTGSVTYLDNNYTYGSNTGMPTPSRTGFDFGGWTTDINWEDVPEDERKIYTSNTIWDIPASTTLYATWEPESYDLEFVLSTSGVTNPSALESISVVPLGETEAETRLPISTNTYQIRYGEVLTLPTLTSDSHDLIGWYLNTNTQTVYDAGDTLEWEQTTGGTLTAVWSAKTFTVNVEIYGEHLAQNRTSYNYVDIGNGNTYSNLPFGTFSSSTFGVDASGAPSLAINKPTSSNYTFVGYALSIPTGDNISSTFPTINLLDSSDYVNSRTVTLYLVYKNHYTLSFQASSTVGSLTVSVGSVVYRTNVEVTCGENVTLNPVATTPGYHFDSYTSVPNVAISDGVFSMPASNVDITANFEPDVISLNYYMNDGTDTLLTTGRVTFNSADYVYGASSTQGMPTPVRDGYTFAGWYDDATAGNIYTSTTTWNKAENLANLYAHWNVLQFGITVNIYGEVASSDNKTNLSNYELSNVARISVSDDDSTVYNENATLNVDFDFGKTITINGVANDGYELYTARVGNTNQTLPYEFVLGLNGATVNVYYSRIDYTLRIDTNAGSDQVTGLTSTSYTLNYGQVLTLPTLIRRGYTHLGYATESTATQEEFTTSYTQGLQAQTLYAVWSANPYSISVSFRFENLNGEYVELNELRQFNISYLDYFAESLSSFNGEIAYRTQVTISNIVVENGFEVSSVQFNNVTLNSAGGNYTFSVPVDGGSVIIYVDRIEYNVTLDLDINNATDDDFGDWHFTDDIASRVILFEQEVELPDLTNYRSGYDFLGWGNDGEVIYNVGDTYTQGTSAVTLQAIWGPKSYQITYNFNETDPCGDEKNVVNAAWAEEEGVTRIYSGDSFTFMPLTSESHNFLGWQLTYNGRTYTYEPNSSISWNLVSDEPFEFVAMWETKQFNVTVEAWHANITTEDRETVNYSKASNLTNYNQTVYYGDTVTGIIDGIYSQTGYTFVGYYTNSSFDSSYEISIDTPITQNTTIYLLYKNYYELMFSSSDSSRGALRAQAAGSDLTSGDYVTYGETVTLIPEPNILSGHTESGYIFDSYSITPNARITNNTFSMPVGVNDQVNVIVNFKPKTITITYNANGGIFSNNQTTATGTVTYLGTDYTFKEIPTYVGYDFIEWNTEIDGTGNSYASTDVQWIETSTTDTLYAIWDETPYTITVEVRSESTTEDNVYTASQDASFRVEYVNNEDDQTIQTEVIRTFEEEVPFGSTVRVFNISIDAGFRLARVAFNDETLSVIDGAYYEFNVPNAAGTLAIYLNRQPYNVTLDANTTDSISNVAGWNFTQSGNTQTATNTYKYGAGVVLPTPVRLGYNFLGWEYISETYPGGSTYTVPSSNVTLTAKWEIKSFPVTVNIAAAEGTNLNFDEIGFSLMYGDIEILKNSGTGTTFTTDISYAFNTELTLNVTSGTYEIASITGIEGLQPVNTQTFRVTDPENIITITFIAITDYSIVLNANGAENWNAASGTLEGWVLSNNNQTATHLLSTGETINLITPSKTGYNFIGWATSYGATVPDYEGNTYTPESAENRLFQLYAVWEVIPYDVTIYYQSENTSEEFTLSGIDFKVLINGTADTITGDTITGSYDYGTTFEFALNGLNIPEGFKFKDIVIRNVGEDTSETTTNLPYVFTVPNYEVEIIIRIERQVFDVNLNPNAGTDAVEGLPEQFTAKYGIPVTLPTPTRSGYKFDGWTLAQTSTAYVTTHTQGLTEVTYYAQWTRTEFELTVNLFINGVQSTEDWTLGYDSTLYTPTFQDGVYTFQILYNTYLTFTIDSMAYRLDSVDVNGDIRNSNLVDFTMPAESSEINIYLVNEDYTFTLDASNYINRSVEVTFPGADASWNVSNSIATKDIVSYEVVNLLEPASVGYEFQGWYTEPYGEGTLISETTFTQNVPENVTYYARWGLASVTLTYTTYLENANDDEFVQMVSGDENFDKVFAVAPVFLRNDGTPLGTSVPFGTFVTVNFTLNEGFTMLSNNVTGGNTGTLISNGNSYSYTFYMPATTTEIRFNVTRQLYTLTFNDGLGTSVGTVTNLPSPVSLKFEQSYTLPVNVSRSGFTFSGWFTELNGQGTQYDNTNNLYFQANADETLFAYWTINDSGLIVRKYLDGELTTGAGTFTIAGETAEPNEAYEYEFNFEVGRYLSLSIDPGVYNLQDVQATGTSLSGTGNTRRFTMTEEGIVISIYFTSRDYTLTLVGDNYLDSNAVVSFASSTGWTVDGSTATYSIRSNASVTLISPESTGYNFLGWYSLPEGQGELVYEAAEEYTQNTVNNVTLYARWELTSSTLTTNVYTENADDANFTLSNSGISSITLEKFEDGKWVSTDSDAKISYNTSLRYVIVTNNGFNVQNASFVDTLGELSSNGNTYTFEFTMPGVDTTVTINVYRNEYTLSFENANSSVVTTSAMPDELELKFGASINLPAAVTATGYTFANWNTNPDGSGTVYPAISSYTQGAGDEILYSIWNINSHTITINVSGAPISEVGFTLTDEDGTEILKSDGVKTTYLSDEIEYNTNLILTIESGIYNIGSVSGTSGNGNVRTFTMLDEDMEINIIFGEAPYVLTLDPNTTLITDYTVEWTESEIEDWTEAELSTINTTIYSNQTISSLPTPTIKGLQFMGWYTGPNGTGNAITSYTQTTGENVTLYAHYTLAGFDYTFIIQTEDAVDDVFNANLDGINGSVTLQTYDASSNTWINNASFTYGSPINLQYLTNARFVFTLNSGFEFTEENIVTNFNGVLSNSGNTYYYTFVMTNEPVTTTISILRTRFTLEFNKNTQDNVENLPEIVSLKMGASYEIPDASNMVRKGYAFTGNWNVYSSDGTISATYNAGNTFVQSTAGITILYAEWSPKTYTIEFDLGAGTTSSETTIQVGYDSSIVMPDTENAGFILGGWTIKIKDTDVTYSVSTGDTLRTLETRNSADLVGTGATQTFVITAIWSAGSNIITVGSRLDETLYEQNNLTISSRPTAPTISLFVNGVPSTSYEAQTGQTVRLEATNVPTGYQVKEWIISGTATQTNPDGNLNSVEITGFTSNFNVTLVYEPKELTVTLADSANGTLSFATENSGVYNILNNTATTLTGVNVNVVATPSTGYTFSTATSSPVVTISPTMQGDAANLLVVGIREDTEISAVFIERDNIVIVEGENISSIRYQISDTESFGDSFITYNVNGISIKTGQYLRLVVTTSQGYSVTAVVSTNGSVQIEYPYQENADQALITNITSDLTITVETTINEYTLTTGVVNNGTEGTVTVETTPNPSGKFNYNTSVTVSAASQQVDGLDKYNFVGWYTDLEGNNLYSTNNPLSFNITEDIALYAAFEIKTFTVSYQVGANFEAYGSITGETQQTINFGENAAEVTAVPGTGYTFSRWVITRGENVSYVTTPNLTIENVTENVTCVAEFNTIPVTINVQVSIEGEIITEGIDKVAIQYLSGAEGDNISTAELLEMTLNGQSNTPIQIRAIAKSGYTFGISQPYTVSGNVEVQVNGDVVTLIAREEETNVVINFARRSNVITSNLMISGVAGGGLIRYQTNSIWQHTGPSYEVSMPTETTLSYKIFITPGYQLEEEFRNTYVDAQTYVGNGYTLTITTATEYTGLDDQYFTEAYDVTISGYKTDIQVTIPVERLRTLVTFHNGNRADDSETFTAYILYGTTEIVGATRDQLVPTSETHTFVGWANSSNAVIINSSGQLSSTWLFTNTTYDLYAQWQEKLIQINVEVEPTAALQSETNFYTTLFANSAAYGLRPEAYETENGTIYYTRPLSRLYLTLPVYRSGYIFEGFYIMNPTSGEYEKVSAEGSGTSEDYATSTNCMINIQSFDYYTYSDILKNGSINIRLVFNVTTQISARNQYGDNNRVADIGGSVRYVDATGVESTPGILDLVTSADATIKMIATADEGYTFVRWVDETGMQVSTNPEFQTTASQSKHYTAIFVGNRIQFTSDYENVTVEGGNSELSNDVLYYHYGDIVRFRYNGYVVGYDHVGWALTSGGEAITTLTGVNPSYTLETSYTTININPTFEMSTVNVTVIMSGGGEGNGTITFPGGFEVDYSKEGDTYTFTMPYETNLEFTIVPNIRYAFDNATIAYGDQEPVAVQVTGNNFRIEYSSYGNARNIVVNINYREIYWREYVLESGHIIDNGDGTYSVNPSGGDFFGNGTDDYPYELNNILDIAKLAFIINNNIRQSDRQKAEYSTAVYELSQNINFADRFWTPIGTRDNPFRGTFYLRGERLNLFVDDNDELFPANTCFDTEAEYYTLYGKLFGFLDGANIIVEEPSLLVLWIVLGVVLLLILIIILVIIISHNRKKKLMQERQQLLR</sequence>
<evidence type="ECO:0000313" key="4">
    <source>
        <dbReference type="EMBL" id="HIV01556.1"/>
    </source>
</evidence>
<dbReference type="Proteomes" id="UP000886861">
    <property type="component" value="Unassembled WGS sequence"/>
</dbReference>
<dbReference type="EMBL" id="DVOJ01000012">
    <property type="protein sequence ID" value="HIV01556.1"/>
    <property type="molecule type" value="Genomic_DNA"/>
</dbReference>
<evidence type="ECO:0000313" key="5">
    <source>
        <dbReference type="Proteomes" id="UP000886861"/>
    </source>
</evidence>